<protein>
    <recommendedName>
        <fullName evidence="3 9">Geranylgeranyl transferase type-2 subunit alpha</fullName>
        <ecNumber evidence="2 9">2.5.1.60</ecNumber>
    </recommendedName>
    <alternativeName>
        <fullName evidence="7 9">Geranylgeranyl transferase type II subunit alpha</fullName>
    </alternativeName>
</protein>
<dbReference type="GO" id="GO:0005968">
    <property type="term" value="C:Rab-protein geranylgeranyltransferase complex"/>
    <property type="evidence" value="ECO:0007669"/>
    <property type="project" value="TreeGrafter"/>
</dbReference>
<dbReference type="InterPro" id="IPR002088">
    <property type="entry name" value="Prenyl_trans_a"/>
</dbReference>
<dbReference type="Gene3D" id="2.60.40.1130">
    <property type="entry name" value="Rab geranylgeranyltransferase alpha-subunit, insert domain"/>
    <property type="match status" value="1"/>
</dbReference>
<reference evidence="11" key="1">
    <citation type="journal article" date="2013" name="Genome Biol. Evol.">
        <title>Punctuated emergences of genetic and phenotypic innovations in eumetazoan, bilaterian, euteleostome, and hominidae ancestors.</title>
        <authorList>
            <person name="Wenger Y."/>
            <person name="Galliot B."/>
        </authorList>
    </citation>
    <scope>NUCLEOTIDE SEQUENCE</scope>
    <source>
        <tissue evidence="11">Whole animals</tissue>
    </source>
</reference>
<comment type="similarity">
    <text evidence="1 9">Belongs to the protein prenyltransferase subunit alpha family.</text>
</comment>
<sequence>MVYSSKVMVEVLKKWRMPQKYGNYYLYDPKGPYFCVIHVIFFFFFFFYFNSPPQGREGHYRRGGYLFVAITLSQLYNSETRTLTNKAAAQRNELSAVLPGTWWRLNSEPLVYVASALPLHHYRIIVPNKTSFLSKNHGRLKVKTTDQQEAEKKIKRLEKSTQFHQGMVAVLENRGIKEKDDFVLRESEKLLLANPDVYTLWNIRKEIIETKLKENILERDSEMLRKELVLTQNALHTNPKSYGVWNHRQFIIINMNKPNWSEELRLSNLFLKYDSRNFHCWDYRRFVVKESKVSFDDEIKFTTEKITENFSNYSAWHNRSNLYSSERKDGCIKKEIIHKELELVRNAVFTDPNDQSAWFYHRWLLGRKKQEPYLLSLCVYWNDLPKLVATFSLPVPESYLSNAKIMLNGFQLNDLNWINCNSNCSEHSYSMQWSAFANKDLQGALSVEFNGCSVSLEIIQGQENSLCWLNNQFTKENFLPRYAHTDVEVDVLQNELESCQILYDEEPDNKWTMLTLLHLMHAIDLNEYNNEMSSLLDKLMRVDSIRKGYYNDLSMNF</sequence>
<feature type="non-terminal residue" evidence="11">
    <location>
        <position position="1"/>
    </location>
</feature>
<feature type="non-terminal residue" evidence="11">
    <location>
        <position position="557"/>
    </location>
</feature>
<comment type="catalytic activity">
    <reaction evidence="8 9">
        <text>geranylgeranyl diphosphate + L-cysteinyl-[protein] = S-geranylgeranyl-L-cysteinyl-[protein] + diphosphate</text>
        <dbReference type="Rhea" id="RHEA:21240"/>
        <dbReference type="Rhea" id="RHEA-COMP:10131"/>
        <dbReference type="Rhea" id="RHEA-COMP:11537"/>
        <dbReference type="ChEBI" id="CHEBI:29950"/>
        <dbReference type="ChEBI" id="CHEBI:33019"/>
        <dbReference type="ChEBI" id="CHEBI:57533"/>
        <dbReference type="ChEBI" id="CHEBI:86021"/>
        <dbReference type="EC" id="2.5.1.60"/>
    </reaction>
</comment>
<dbReference type="EC" id="2.5.1.60" evidence="2 9"/>
<name>T2M8G2_HYDVU</name>
<dbReference type="PROSITE" id="PS51147">
    <property type="entry name" value="PFTA"/>
    <property type="match status" value="4"/>
</dbReference>
<proteinExistence type="evidence at transcript level"/>
<dbReference type="PANTHER" id="PTHR11129">
    <property type="entry name" value="PROTEIN FARNESYLTRANSFERASE ALPHA SUBUNIT/RAB GERANYLGERANYL TRANSFERASE ALPHA SUBUNIT"/>
    <property type="match status" value="1"/>
</dbReference>
<evidence type="ECO:0000256" key="2">
    <source>
        <dbReference type="ARBA" id="ARBA00012656"/>
    </source>
</evidence>
<keyword evidence="10" id="KW-0472">Membrane</keyword>
<dbReference type="Gene3D" id="1.25.40.120">
    <property type="entry name" value="Protein prenylyltransferase"/>
    <property type="match status" value="1"/>
</dbReference>
<organism evidence="11">
    <name type="scientific">Hydra vulgaris</name>
    <name type="common">Hydra</name>
    <name type="synonym">Hydra attenuata</name>
    <dbReference type="NCBI Taxonomy" id="6087"/>
    <lineage>
        <taxon>Eukaryota</taxon>
        <taxon>Metazoa</taxon>
        <taxon>Cnidaria</taxon>
        <taxon>Hydrozoa</taxon>
        <taxon>Hydroidolina</taxon>
        <taxon>Anthoathecata</taxon>
        <taxon>Aplanulata</taxon>
        <taxon>Hydridae</taxon>
        <taxon>Hydra</taxon>
    </lineage>
</organism>
<dbReference type="GO" id="GO:0097354">
    <property type="term" value="P:prenylation"/>
    <property type="evidence" value="ECO:0007669"/>
    <property type="project" value="UniProtKB-UniRule"/>
</dbReference>
<evidence type="ECO:0000256" key="1">
    <source>
        <dbReference type="ARBA" id="ARBA00006734"/>
    </source>
</evidence>
<keyword evidence="5 9" id="KW-0808">Transferase</keyword>
<dbReference type="PANTHER" id="PTHR11129:SF2">
    <property type="entry name" value="GERANYLGERANYL TRANSFERASE TYPE-2 SUBUNIT ALPHA"/>
    <property type="match status" value="1"/>
</dbReference>
<keyword evidence="6" id="KW-0677">Repeat</keyword>
<dbReference type="AlphaFoldDB" id="T2M8G2"/>
<evidence type="ECO:0000256" key="7">
    <source>
        <dbReference type="ARBA" id="ARBA00031267"/>
    </source>
</evidence>
<evidence type="ECO:0000256" key="4">
    <source>
        <dbReference type="ARBA" id="ARBA00022602"/>
    </source>
</evidence>
<comment type="function">
    <text evidence="9">Catalyzes the transfer of a geranyl-geranyl moiety from geranyl-geranyl pyrophosphate to cysteines occuring in specific C-terminal amino acid sequences.</text>
</comment>
<dbReference type="FunFam" id="1.25.40.120:FF:000035">
    <property type="entry name" value="Geranylgeranyl transferase type-2 subunit alpha"/>
    <property type="match status" value="1"/>
</dbReference>
<dbReference type="Pfam" id="PF01239">
    <property type="entry name" value="PPTA"/>
    <property type="match status" value="4"/>
</dbReference>
<keyword evidence="4 9" id="KW-0637">Prenyltransferase</keyword>
<keyword evidence="10" id="KW-0812">Transmembrane</keyword>
<feature type="transmembrane region" description="Helical" evidence="10">
    <location>
        <begin position="31"/>
        <end position="49"/>
    </location>
</feature>
<accession>T2M8G2</accession>
<dbReference type="EMBL" id="HAAD01002099">
    <property type="protein sequence ID" value="CDG68331.1"/>
    <property type="molecule type" value="mRNA"/>
</dbReference>
<evidence type="ECO:0000313" key="11">
    <source>
        <dbReference type="EMBL" id="CDG68331.1"/>
    </source>
</evidence>
<evidence type="ECO:0000256" key="3">
    <source>
        <dbReference type="ARBA" id="ARBA00014772"/>
    </source>
</evidence>
<evidence type="ECO:0000256" key="5">
    <source>
        <dbReference type="ARBA" id="ARBA00022679"/>
    </source>
</evidence>
<dbReference type="GO" id="GO:0004663">
    <property type="term" value="F:Rab geranylgeranyltransferase activity"/>
    <property type="evidence" value="ECO:0007669"/>
    <property type="project" value="UniProtKB-UniRule"/>
</dbReference>
<evidence type="ECO:0000256" key="10">
    <source>
        <dbReference type="SAM" id="Phobius"/>
    </source>
</evidence>
<dbReference type="SUPFAM" id="SSF48439">
    <property type="entry name" value="Protein prenylyltransferase"/>
    <property type="match status" value="1"/>
</dbReference>
<evidence type="ECO:0000256" key="6">
    <source>
        <dbReference type="ARBA" id="ARBA00022737"/>
    </source>
</evidence>
<keyword evidence="10" id="KW-1133">Transmembrane helix</keyword>
<gene>
    <name evidence="11" type="primary">RABGGTA</name>
</gene>
<evidence type="ECO:0000256" key="9">
    <source>
        <dbReference type="RuleBase" id="RU367120"/>
    </source>
</evidence>
<evidence type="ECO:0000256" key="8">
    <source>
        <dbReference type="ARBA" id="ARBA00047658"/>
    </source>
</evidence>
<dbReference type="OrthoDB" id="10253954at2759"/>